<reference evidence="1 2" key="1">
    <citation type="submission" date="2013-12" db="EMBL/GenBank/DDBJ databases">
        <authorList>
            <person name="Stott M."/>
        </authorList>
    </citation>
    <scope>NUCLEOTIDE SEQUENCE [LARGE SCALE GENOMIC DNA]</scope>
    <source>
        <strain evidence="1 2">K22</strain>
    </source>
</reference>
<name>A0A0B6X167_9BACT</name>
<evidence type="ECO:0000313" key="1">
    <source>
        <dbReference type="EMBL" id="CDM66737.1"/>
    </source>
</evidence>
<dbReference type="Proteomes" id="UP000031518">
    <property type="component" value="Unassembled WGS sequence"/>
</dbReference>
<accession>A0A0B6X167</accession>
<dbReference type="EMBL" id="CBXV010000008">
    <property type="protein sequence ID" value="CDM66737.1"/>
    <property type="molecule type" value="Genomic_DNA"/>
</dbReference>
<proteinExistence type="predicted"/>
<evidence type="ECO:0000313" key="2">
    <source>
        <dbReference type="Proteomes" id="UP000031518"/>
    </source>
</evidence>
<protein>
    <submittedName>
        <fullName evidence="1">Uncharacterized protein</fullName>
    </submittedName>
</protein>
<keyword evidence="2" id="KW-1185">Reference proteome</keyword>
<reference evidence="1 2" key="2">
    <citation type="submission" date="2015-01" db="EMBL/GenBank/DDBJ databases">
        <title>Complete genome sequence of Pyrinomonas methylaliphatogenes type strain K22T.</title>
        <authorList>
            <person name="Lee K.C.Y."/>
            <person name="Power J.F."/>
            <person name="Dunfield P.F."/>
            <person name="Morgan X.C."/>
            <person name="Huttenhower C."/>
            <person name="Stott M.B."/>
        </authorList>
    </citation>
    <scope>NUCLEOTIDE SEQUENCE [LARGE SCALE GENOMIC DNA]</scope>
    <source>
        <strain evidence="1 2">K22</strain>
    </source>
</reference>
<dbReference type="STRING" id="454194.PYK22_02770"/>
<organism evidence="1 2">
    <name type="scientific">Pyrinomonas methylaliphatogenes</name>
    <dbReference type="NCBI Taxonomy" id="454194"/>
    <lineage>
        <taxon>Bacteria</taxon>
        <taxon>Pseudomonadati</taxon>
        <taxon>Acidobacteriota</taxon>
        <taxon>Blastocatellia</taxon>
        <taxon>Blastocatellales</taxon>
        <taxon>Pyrinomonadaceae</taxon>
        <taxon>Pyrinomonas</taxon>
    </lineage>
</organism>
<gene>
    <name evidence="1" type="ORF">PYK22_02770</name>
</gene>
<sequence>MPLSYGLFASINICFPIKLIWLTEHSSAVEFSEREKIKSSLDFVSVLERSQPAWL</sequence>
<dbReference type="AlphaFoldDB" id="A0A0B6X167"/>